<gene>
    <name evidence="3" type="ORF">S01H1_28269</name>
</gene>
<accession>X0TR55</accession>
<dbReference type="PRINTS" id="PR00081">
    <property type="entry name" value="GDHRDH"/>
</dbReference>
<dbReference type="PANTHER" id="PTHR42760:SF40">
    <property type="entry name" value="3-OXOACYL-[ACYL-CARRIER-PROTEIN] REDUCTASE, CHLOROPLASTIC"/>
    <property type="match status" value="1"/>
</dbReference>
<comment type="caution">
    <text evidence="3">The sequence shown here is derived from an EMBL/GenBank/DDBJ whole genome shotgun (WGS) entry which is preliminary data.</text>
</comment>
<dbReference type="EMBL" id="BARS01017266">
    <property type="protein sequence ID" value="GAF96023.1"/>
    <property type="molecule type" value="Genomic_DNA"/>
</dbReference>
<reference evidence="3" key="1">
    <citation type="journal article" date="2014" name="Front. Microbiol.">
        <title>High frequency of phylogenetically diverse reductive dehalogenase-homologous genes in deep subseafloor sedimentary metagenomes.</title>
        <authorList>
            <person name="Kawai M."/>
            <person name="Futagami T."/>
            <person name="Toyoda A."/>
            <person name="Takaki Y."/>
            <person name="Nishi S."/>
            <person name="Hori S."/>
            <person name="Arai W."/>
            <person name="Tsubouchi T."/>
            <person name="Morono Y."/>
            <person name="Uchiyama I."/>
            <person name="Ito T."/>
            <person name="Fujiyama A."/>
            <person name="Inagaki F."/>
            <person name="Takami H."/>
        </authorList>
    </citation>
    <scope>NUCLEOTIDE SEQUENCE</scope>
    <source>
        <strain evidence="3">Expedition CK06-06</strain>
    </source>
</reference>
<name>X0TR55_9ZZZZ</name>
<dbReference type="SMART" id="SM00822">
    <property type="entry name" value="PKS_KR"/>
    <property type="match status" value="1"/>
</dbReference>
<dbReference type="InterPro" id="IPR036291">
    <property type="entry name" value="NAD(P)-bd_dom_sf"/>
</dbReference>
<dbReference type="Gene3D" id="3.40.50.720">
    <property type="entry name" value="NAD(P)-binding Rossmann-like Domain"/>
    <property type="match status" value="1"/>
</dbReference>
<dbReference type="InterPro" id="IPR002347">
    <property type="entry name" value="SDR_fam"/>
</dbReference>
<dbReference type="Pfam" id="PF13561">
    <property type="entry name" value="adh_short_C2"/>
    <property type="match status" value="1"/>
</dbReference>
<dbReference type="InterPro" id="IPR020904">
    <property type="entry name" value="Sc_DH/Rdtase_CS"/>
</dbReference>
<organism evidence="3">
    <name type="scientific">marine sediment metagenome</name>
    <dbReference type="NCBI Taxonomy" id="412755"/>
    <lineage>
        <taxon>unclassified sequences</taxon>
        <taxon>metagenomes</taxon>
        <taxon>ecological metagenomes</taxon>
    </lineage>
</organism>
<evidence type="ECO:0000256" key="1">
    <source>
        <dbReference type="ARBA" id="ARBA00006484"/>
    </source>
</evidence>
<feature type="non-terminal residue" evidence="3">
    <location>
        <position position="249"/>
    </location>
</feature>
<dbReference type="FunFam" id="3.40.50.720:FF:000084">
    <property type="entry name" value="Short-chain dehydrogenase reductase"/>
    <property type="match status" value="1"/>
</dbReference>
<dbReference type="GO" id="GO:0030497">
    <property type="term" value="P:fatty acid elongation"/>
    <property type="evidence" value="ECO:0007669"/>
    <property type="project" value="TreeGrafter"/>
</dbReference>
<dbReference type="CDD" id="cd05233">
    <property type="entry name" value="SDR_c"/>
    <property type="match status" value="1"/>
</dbReference>
<evidence type="ECO:0000259" key="2">
    <source>
        <dbReference type="SMART" id="SM00822"/>
    </source>
</evidence>
<dbReference type="NCBIfam" id="NF005559">
    <property type="entry name" value="PRK07231.1"/>
    <property type="match status" value="1"/>
</dbReference>
<dbReference type="SUPFAM" id="SSF51735">
    <property type="entry name" value="NAD(P)-binding Rossmann-fold domains"/>
    <property type="match status" value="1"/>
</dbReference>
<sequence length="249" mass="25701">MSIPVLSLEGKVAIVTGSSRGIGRTLALGFAEAGASVVVVARGVAELEATAQEIAAQGGKALAVPTDVTNSTQVSEMVERAAKEFGRIDVLVNCAGGAGRTPMIPLLDMSEEAWDAIVALNLKGVYLCCRAAGRVMVEQRSGSIINFSSGSATRPVVGQTHYCAAKAGVNHFTRVLAAEWGRYNVRVNAISPGLTATRSTQEGLGPLYEKYAKAIPLGRAGQPEDMLGVALLLASEASAHISGVIIPVG</sequence>
<protein>
    <recommendedName>
        <fullName evidence="2">Ketoreductase domain-containing protein</fullName>
    </recommendedName>
</protein>
<dbReference type="InterPro" id="IPR057326">
    <property type="entry name" value="KR_dom"/>
</dbReference>
<proteinExistence type="inferred from homology"/>
<dbReference type="PANTHER" id="PTHR42760">
    <property type="entry name" value="SHORT-CHAIN DEHYDROGENASES/REDUCTASES FAMILY MEMBER"/>
    <property type="match status" value="1"/>
</dbReference>
<dbReference type="GO" id="GO:0016616">
    <property type="term" value="F:oxidoreductase activity, acting on the CH-OH group of donors, NAD or NADP as acceptor"/>
    <property type="evidence" value="ECO:0007669"/>
    <property type="project" value="UniProtKB-ARBA"/>
</dbReference>
<dbReference type="PROSITE" id="PS00061">
    <property type="entry name" value="ADH_SHORT"/>
    <property type="match status" value="1"/>
</dbReference>
<comment type="similarity">
    <text evidence="1">Belongs to the short-chain dehydrogenases/reductases (SDR) family.</text>
</comment>
<dbReference type="AlphaFoldDB" id="X0TR55"/>
<evidence type="ECO:0000313" key="3">
    <source>
        <dbReference type="EMBL" id="GAF96023.1"/>
    </source>
</evidence>
<feature type="domain" description="Ketoreductase" evidence="2">
    <location>
        <begin position="11"/>
        <end position="226"/>
    </location>
</feature>
<dbReference type="PRINTS" id="PR00080">
    <property type="entry name" value="SDRFAMILY"/>
</dbReference>